<feature type="transmembrane region" description="Helical" evidence="1">
    <location>
        <begin position="7"/>
        <end position="26"/>
    </location>
</feature>
<organism evidence="2 3">
    <name type="scientific">Phocaeicola plebeius</name>
    <dbReference type="NCBI Taxonomy" id="310297"/>
    <lineage>
        <taxon>Bacteria</taxon>
        <taxon>Pseudomonadati</taxon>
        <taxon>Bacteroidota</taxon>
        <taxon>Bacteroidia</taxon>
        <taxon>Bacteroidales</taxon>
        <taxon>Bacteroidaceae</taxon>
        <taxon>Phocaeicola</taxon>
    </lineage>
</organism>
<keyword evidence="1" id="KW-1133">Transmembrane helix</keyword>
<dbReference type="EMBL" id="QSJG01000016">
    <property type="protein sequence ID" value="RHD54098.1"/>
    <property type="molecule type" value="Genomic_DNA"/>
</dbReference>
<dbReference type="Gene3D" id="2.40.70.10">
    <property type="entry name" value="Acid Proteases"/>
    <property type="match status" value="1"/>
</dbReference>
<evidence type="ECO:0000313" key="2">
    <source>
        <dbReference type="EMBL" id="RHD54098.1"/>
    </source>
</evidence>
<protein>
    <recommendedName>
        <fullName evidence="4">PDZ domain-containing protein</fullName>
    </recommendedName>
</protein>
<sequence length="412" mass="47325">MKKKVKMSLVFIIIICVIGFLTYTVYGITQMYKINKWQSAIGKELPSKFKKILPLKRDIRGRFYITGKIGIHKRDFILDTQARSMAKIENLQSLHASLWGVYPRAVKNLYGQQEKLALYMLDNVDIGDGLSLYKPLFSGITQTNALYALLDKDLLGKDILQHFVWKYSLDHDELTLFSNSDSDMIHEEAQNYTKIENALEKGVPLIFDAVKESYKYHFDLGYEGYISINKELYDKLKEKYPRKEYLSKTKDNCVDTTFMLTNVPIRINGLYIPDCELTYKSGFDMNLLGVGFIERFNFILGYQKGDKVVMKEDLYLQPRKIASKPNDFVYCPSKGFEVGYLEDGAVVTFLEVNGEANRKGLEIGDKVLDIDNGIVSLSADSINNGSVTSYIRKEKIIRLKIERNNIKIDLEI</sequence>
<reference evidence="2 3" key="1">
    <citation type="submission" date="2018-08" db="EMBL/GenBank/DDBJ databases">
        <title>A genome reference for cultivated species of the human gut microbiota.</title>
        <authorList>
            <person name="Zou Y."/>
            <person name="Xue W."/>
            <person name="Luo G."/>
        </authorList>
    </citation>
    <scope>NUCLEOTIDE SEQUENCE [LARGE SCALE GENOMIC DNA]</scope>
    <source>
        <strain evidence="2 3">AM31-10</strain>
    </source>
</reference>
<keyword evidence="1" id="KW-0472">Membrane</keyword>
<dbReference type="RefSeq" id="WP_118164932.1">
    <property type="nucleotide sequence ID" value="NZ_DBFVOX010000011.1"/>
</dbReference>
<proteinExistence type="predicted"/>
<comment type="caution">
    <text evidence="2">The sequence shown here is derived from an EMBL/GenBank/DDBJ whole genome shotgun (WGS) entry which is preliminary data.</text>
</comment>
<accession>A0A414FTK1</accession>
<dbReference type="InterPro" id="IPR036034">
    <property type="entry name" value="PDZ_sf"/>
</dbReference>
<dbReference type="SUPFAM" id="SSF50156">
    <property type="entry name" value="PDZ domain-like"/>
    <property type="match status" value="1"/>
</dbReference>
<gene>
    <name evidence="2" type="ORF">DW789_08840</name>
</gene>
<name>A0A414FTK1_9BACT</name>
<dbReference type="InterPro" id="IPR021109">
    <property type="entry name" value="Peptidase_aspartic_dom_sf"/>
</dbReference>
<dbReference type="AlphaFoldDB" id="A0A414FTK1"/>
<evidence type="ECO:0000313" key="3">
    <source>
        <dbReference type="Proteomes" id="UP000284361"/>
    </source>
</evidence>
<keyword evidence="1" id="KW-0812">Transmembrane</keyword>
<evidence type="ECO:0000256" key="1">
    <source>
        <dbReference type="SAM" id="Phobius"/>
    </source>
</evidence>
<dbReference type="Proteomes" id="UP000284361">
    <property type="component" value="Unassembled WGS sequence"/>
</dbReference>
<evidence type="ECO:0008006" key="4">
    <source>
        <dbReference type="Google" id="ProtNLM"/>
    </source>
</evidence>